<evidence type="ECO:0000313" key="11">
    <source>
        <dbReference type="EMBL" id="OGY69813.1"/>
    </source>
</evidence>
<dbReference type="PANTHER" id="PTHR42944">
    <property type="entry name" value="ADENINE DNA GLYCOSYLASE"/>
    <property type="match status" value="1"/>
</dbReference>
<reference evidence="11 12" key="1">
    <citation type="journal article" date="2016" name="Nat. Commun.">
        <title>Thousands of microbial genomes shed light on interconnected biogeochemical processes in an aquifer system.</title>
        <authorList>
            <person name="Anantharaman K."/>
            <person name="Brown C.T."/>
            <person name="Hug L.A."/>
            <person name="Sharon I."/>
            <person name="Castelle C.J."/>
            <person name="Probst A.J."/>
            <person name="Thomas B.C."/>
            <person name="Singh A."/>
            <person name="Wilkins M.J."/>
            <person name="Karaoz U."/>
            <person name="Brodie E.L."/>
            <person name="Williams K.H."/>
            <person name="Hubbard S.S."/>
            <person name="Banfield J.F."/>
        </authorList>
    </citation>
    <scope>NUCLEOTIDE SEQUENCE [LARGE SCALE GENOMIC DNA]</scope>
</reference>
<keyword evidence="5" id="KW-0378">Hydrolase</keyword>
<dbReference type="InterPro" id="IPR003265">
    <property type="entry name" value="HhH-GPD_domain"/>
</dbReference>
<feature type="non-terminal residue" evidence="11">
    <location>
        <position position="1"/>
    </location>
</feature>
<dbReference type="SMART" id="SM00478">
    <property type="entry name" value="ENDO3c"/>
    <property type="match status" value="1"/>
</dbReference>
<proteinExistence type="inferred from homology"/>
<dbReference type="InterPro" id="IPR044298">
    <property type="entry name" value="MIG/MutY"/>
</dbReference>
<evidence type="ECO:0000256" key="8">
    <source>
        <dbReference type="ARBA" id="ARBA00023204"/>
    </source>
</evidence>
<protein>
    <recommendedName>
        <fullName evidence="10">HhH-GPD domain-containing protein</fullName>
    </recommendedName>
</protein>
<evidence type="ECO:0000256" key="5">
    <source>
        <dbReference type="ARBA" id="ARBA00022801"/>
    </source>
</evidence>
<comment type="caution">
    <text evidence="11">The sequence shown here is derived from an EMBL/GenBank/DDBJ whole genome shotgun (WGS) entry which is preliminary data.</text>
</comment>
<dbReference type="GO" id="GO:0035485">
    <property type="term" value="F:adenine/guanine mispair binding"/>
    <property type="evidence" value="ECO:0007669"/>
    <property type="project" value="TreeGrafter"/>
</dbReference>
<dbReference type="InterPro" id="IPR023170">
    <property type="entry name" value="HhH_base_excis_C"/>
</dbReference>
<dbReference type="InterPro" id="IPR011257">
    <property type="entry name" value="DNA_glycosylase"/>
</dbReference>
<dbReference type="Pfam" id="PF00730">
    <property type="entry name" value="HhH-GPD"/>
    <property type="match status" value="1"/>
</dbReference>
<dbReference type="SUPFAM" id="SSF48150">
    <property type="entry name" value="DNA-glycosylase"/>
    <property type="match status" value="1"/>
</dbReference>
<dbReference type="PANTHER" id="PTHR42944:SF1">
    <property type="entry name" value="ADENINE DNA GLYCOSYLASE"/>
    <property type="match status" value="1"/>
</dbReference>
<dbReference type="GO" id="GO:0034039">
    <property type="term" value="F:8-oxo-7,8-dihydroguanine DNA N-glycosylase activity"/>
    <property type="evidence" value="ECO:0007669"/>
    <property type="project" value="TreeGrafter"/>
</dbReference>
<dbReference type="Gene3D" id="1.10.1670.10">
    <property type="entry name" value="Helix-hairpin-Helix base-excision DNA repair enzymes (C-terminal)"/>
    <property type="match status" value="1"/>
</dbReference>
<keyword evidence="7" id="KW-0411">Iron-sulfur</keyword>
<comment type="cofactor">
    <cofactor evidence="1">
        <name>[4Fe-4S] cluster</name>
        <dbReference type="ChEBI" id="CHEBI:49883"/>
    </cofactor>
</comment>
<keyword evidence="3" id="KW-0479">Metal-binding</keyword>
<dbReference type="CDD" id="cd00056">
    <property type="entry name" value="ENDO3c"/>
    <property type="match status" value="1"/>
</dbReference>
<keyword evidence="9" id="KW-0326">Glycosidase</keyword>
<evidence type="ECO:0000313" key="12">
    <source>
        <dbReference type="Proteomes" id="UP000176611"/>
    </source>
</evidence>
<organism evidence="11 12">
    <name type="scientific">Candidatus Harrisonbacteria bacterium RIFOXYD1_FULL_40_9</name>
    <dbReference type="NCBI Taxonomy" id="1798412"/>
    <lineage>
        <taxon>Bacteria</taxon>
        <taxon>Candidatus Harrisoniibacteriota</taxon>
    </lineage>
</organism>
<keyword evidence="6" id="KW-0408">Iron</keyword>
<accession>A0A1G1ZYY1</accession>
<evidence type="ECO:0000256" key="1">
    <source>
        <dbReference type="ARBA" id="ARBA00001966"/>
    </source>
</evidence>
<evidence type="ECO:0000256" key="4">
    <source>
        <dbReference type="ARBA" id="ARBA00022763"/>
    </source>
</evidence>
<keyword evidence="8" id="KW-0234">DNA repair</keyword>
<name>A0A1G1ZYY1_9BACT</name>
<gene>
    <name evidence="11" type="ORF">A2586_02750</name>
</gene>
<dbReference type="GO" id="GO:0051536">
    <property type="term" value="F:iron-sulfur cluster binding"/>
    <property type="evidence" value="ECO:0007669"/>
    <property type="project" value="UniProtKB-KW"/>
</dbReference>
<keyword evidence="4" id="KW-0227">DNA damage</keyword>
<dbReference type="GO" id="GO:0006284">
    <property type="term" value="P:base-excision repair"/>
    <property type="evidence" value="ECO:0007669"/>
    <property type="project" value="InterPro"/>
</dbReference>
<feature type="domain" description="HhH-GPD" evidence="10">
    <location>
        <begin position="9"/>
        <end position="158"/>
    </location>
</feature>
<dbReference type="Gene3D" id="1.10.340.30">
    <property type="entry name" value="Hypothetical protein, domain 2"/>
    <property type="match status" value="1"/>
</dbReference>
<evidence type="ECO:0000256" key="3">
    <source>
        <dbReference type="ARBA" id="ARBA00022723"/>
    </source>
</evidence>
<dbReference type="GO" id="GO:0006298">
    <property type="term" value="P:mismatch repair"/>
    <property type="evidence" value="ECO:0007669"/>
    <property type="project" value="TreeGrafter"/>
</dbReference>
<dbReference type="GO" id="GO:0000701">
    <property type="term" value="F:purine-specific mismatch base pair DNA N-glycosylase activity"/>
    <property type="evidence" value="ECO:0007669"/>
    <property type="project" value="TreeGrafter"/>
</dbReference>
<evidence type="ECO:0000256" key="6">
    <source>
        <dbReference type="ARBA" id="ARBA00023004"/>
    </source>
</evidence>
<comment type="similarity">
    <text evidence="2">Belongs to the Nth/MutY family.</text>
</comment>
<evidence type="ECO:0000256" key="7">
    <source>
        <dbReference type="ARBA" id="ARBA00023014"/>
    </source>
</evidence>
<dbReference type="AlphaFoldDB" id="A0A1G1ZYY1"/>
<dbReference type="EMBL" id="MHJO01000004">
    <property type="protein sequence ID" value="OGY69813.1"/>
    <property type="molecule type" value="Genomic_DNA"/>
</dbReference>
<evidence type="ECO:0000256" key="9">
    <source>
        <dbReference type="ARBA" id="ARBA00023295"/>
    </source>
</evidence>
<dbReference type="GO" id="GO:0032357">
    <property type="term" value="F:oxidized purine DNA binding"/>
    <property type="evidence" value="ECO:0007669"/>
    <property type="project" value="TreeGrafter"/>
</dbReference>
<dbReference type="GO" id="GO:0046872">
    <property type="term" value="F:metal ion binding"/>
    <property type="evidence" value="ECO:0007669"/>
    <property type="project" value="UniProtKB-KW"/>
</dbReference>
<evidence type="ECO:0000256" key="2">
    <source>
        <dbReference type="ARBA" id="ARBA00008343"/>
    </source>
</evidence>
<sequence length="239" mass="27887">YYILVSEIMLQQTRVSRVVAKYESFLKKFPIIDILANASLEEVLKEWQGLGYNRRGMYLKKSVEIIMSEYKGNVPRNPEALIQLHGIGINTAGSISAFAYNIPVPFIETNIRTVFIYCFFKKTKRMINDQELLKCIEKTLDKENPREWYYALMDYGAMLKNKHGNPNYKSTHYRRQSPFKGSNREVRSWILKEILKKAQGEEEIKNELQSVGEDVIEKNLSALVREGFVKKKNNIYSII</sequence>
<dbReference type="Proteomes" id="UP000176611">
    <property type="component" value="Unassembled WGS sequence"/>
</dbReference>
<evidence type="ECO:0000259" key="10">
    <source>
        <dbReference type="SMART" id="SM00478"/>
    </source>
</evidence>